<dbReference type="AlphaFoldDB" id="A0A1A9LG69"/>
<dbReference type="EMBL" id="LXIE01000004">
    <property type="protein sequence ID" value="OAD92117.1"/>
    <property type="molecule type" value="Genomic_DNA"/>
</dbReference>
<proteinExistence type="predicted"/>
<evidence type="ECO:0000313" key="2">
    <source>
        <dbReference type="Proteomes" id="UP000077552"/>
    </source>
</evidence>
<evidence type="ECO:0000313" key="1">
    <source>
        <dbReference type="EMBL" id="OAD92117.1"/>
    </source>
</evidence>
<dbReference type="OrthoDB" id="1407679at2"/>
<dbReference type="RefSeq" id="WP_068761085.1">
    <property type="nucleotide sequence ID" value="NZ_LXIE01000004.1"/>
</dbReference>
<gene>
    <name evidence="1" type="ORF">A7A78_09325</name>
</gene>
<name>A0A1A9LG69_9FLAO</name>
<dbReference type="STRING" id="1385699.A7A78_09325"/>
<protein>
    <submittedName>
        <fullName evidence="1">Uncharacterized protein</fullName>
    </submittedName>
</protein>
<accession>A0A1A9LG69</accession>
<organism evidence="1 2">
    <name type="scientific">Aequorivita soesokkakensis</name>
    <dbReference type="NCBI Taxonomy" id="1385699"/>
    <lineage>
        <taxon>Bacteria</taxon>
        <taxon>Pseudomonadati</taxon>
        <taxon>Bacteroidota</taxon>
        <taxon>Flavobacteriia</taxon>
        <taxon>Flavobacteriales</taxon>
        <taxon>Flavobacteriaceae</taxon>
        <taxon>Aequorivita</taxon>
    </lineage>
</organism>
<keyword evidence="2" id="KW-1185">Reference proteome</keyword>
<dbReference type="Proteomes" id="UP000077552">
    <property type="component" value="Unassembled WGS sequence"/>
</dbReference>
<comment type="caution">
    <text evidence="1">The sequence shown here is derived from an EMBL/GenBank/DDBJ whole genome shotgun (WGS) entry which is preliminary data.</text>
</comment>
<reference evidence="1 2" key="1">
    <citation type="submission" date="2016-05" db="EMBL/GenBank/DDBJ databases">
        <title>Genome sequencing of Vitellibacter soesokkakensis RSSK-12.</title>
        <authorList>
            <person name="Thevarajoo S."/>
            <person name="Selvaratnam C."/>
            <person name="Goh K.M."/>
            <person name="Chan K.-G."/>
            <person name="Chong C.S."/>
        </authorList>
    </citation>
    <scope>NUCLEOTIDE SEQUENCE [LARGE SCALE GENOMIC DNA]</scope>
    <source>
        <strain evidence="1 2">RSSK-12</strain>
    </source>
</reference>
<sequence length="449" mass="48781">MAIFHSFRKVSALLFTLLFLYSCGGDKKKSNSFSNTYIVPKTETFEVTKQENTQTVSGKVLDDLESYNAETGTYVFSDSADEVEDLEPGKVVLFETHSLRKVTSVRKESGKIIVESEYARLTDYYKDAKISYSAPITWDKSQVSAAKMKIGTPVATMSVPMFGFTNPQNEGEEEQEIESGGDSELHIALERDINGWNVKFELTPEAGGKLNISLTATKGNLCSIKAEGFISSFTSNANIDIQGGETQSASYSNDGMEGEMEVKFAAVGLGSDIAILEIPAEISQTILINGIIPVTLKLKANLKIYPEVAVGSSSQVSMKVKYNSNIGFSYEDGEVTSRGDVTGDSAEQTGDSNTATAGIAGMGVGVEFPRIEISMLGNLIVPYILLDTRTSSYLSTGLLDNRPCHTARCKYEVHVGVSLNFLNIASINNDYKAFENEKNWVAPGSHCND</sequence>